<evidence type="ECO:0000256" key="5">
    <source>
        <dbReference type="ARBA" id="ARBA00022801"/>
    </source>
</evidence>
<feature type="modified residue" description="3-oxoalanine (Ser)" evidence="7">
    <location>
        <position position="52"/>
    </location>
</feature>
<comment type="PTM">
    <text evidence="7">The conversion to 3-oxoalanine (also known as C-formylglycine, FGly), of a serine or cysteine residue in prokaryotes and of a cysteine residue in eukaryotes, is critical for catalytic activity.</text>
</comment>
<accession>A0A9Q1C3H0</accession>
<evidence type="ECO:0000256" key="7">
    <source>
        <dbReference type="PIRSR" id="PIRSR600917-52"/>
    </source>
</evidence>
<sequence>MQVTQATSSTQPNFVILLMDDVGYGDITSFWNPNNMSASTPFIDHMASNGISAPSRASLLTARLGARTGLNNIPYPSTRGGLPINETTFGETFSKAGYKTGMIGKWHVGVQGDFHPNSRGFDFYTGLLYSPDMGCADEKGYSLSSPDICPNDWHEIPGYSDFNCYLCPIRTGNVDYQALPLLNGRKVVEQPLNMTNLSLRYTKAAEVFIKDRETTTPFILYVGLQHMHVPFFIMPEFAGKSARGDAYGDALLEMDWVIDTIVKVIEDNGEAENTLIWVTRGGGSASKHTVWEGGHRMPALAYWPGTIEGGRVSDELVSMMDIYPTIASLAGIDMPGNRIYDGIDISNILLDKPFSSKNRVRICFL</sequence>
<dbReference type="GO" id="GO:0004065">
    <property type="term" value="F:arylsulfatase activity"/>
    <property type="evidence" value="ECO:0007669"/>
    <property type="project" value="TreeGrafter"/>
</dbReference>
<dbReference type="Pfam" id="PF00884">
    <property type="entry name" value="Sulfatase"/>
    <property type="match status" value="1"/>
</dbReference>
<evidence type="ECO:0000256" key="4">
    <source>
        <dbReference type="ARBA" id="ARBA00022729"/>
    </source>
</evidence>
<evidence type="ECO:0000256" key="6">
    <source>
        <dbReference type="ARBA" id="ARBA00022837"/>
    </source>
</evidence>
<dbReference type="PANTHER" id="PTHR42693:SF42">
    <property type="entry name" value="ARYLSULFATASE G"/>
    <property type="match status" value="1"/>
</dbReference>
<comment type="cofactor">
    <cofactor evidence="1">
        <name>Ca(2+)</name>
        <dbReference type="ChEBI" id="CHEBI:29108"/>
    </cofactor>
</comment>
<dbReference type="PANTHER" id="PTHR42693">
    <property type="entry name" value="ARYLSULFATASE FAMILY MEMBER"/>
    <property type="match status" value="1"/>
</dbReference>
<keyword evidence="10" id="KW-1185">Reference proteome</keyword>
<dbReference type="Gene3D" id="3.40.720.10">
    <property type="entry name" value="Alkaline Phosphatase, subunit A"/>
    <property type="match status" value="1"/>
</dbReference>
<dbReference type="InterPro" id="IPR000917">
    <property type="entry name" value="Sulfatase_N"/>
</dbReference>
<organism evidence="9 10">
    <name type="scientific">Holothuria leucospilota</name>
    <name type="common">Black long sea cucumber</name>
    <name type="synonym">Mertensiothuria leucospilota</name>
    <dbReference type="NCBI Taxonomy" id="206669"/>
    <lineage>
        <taxon>Eukaryota</taxon>
        <taxon>Metazoa</taxon>
        <taxon>Echinodermata</taxon>
        <taxon>Eleutherozoa</taxon>
        <taxon>Echinozoa</taxon>
        <taxon>Holothuroidea</taxon>
        <taxon>Aspidochirotacea</taxon>
        <taxon>Aspidochirotida</taxon>
        <taxon>Holothuriidae</taxon>
        <taxon>Holothuria</taxon>
    </lineage>
</organism>
<keyword evidence="3" id="KW-0479">Metal-binding</keyword>
<dbReference type="PROSITE" id="PS00149">
    <property type="entry name" value="SULFATASE_2"/>
    <property type="match status" value="1"/>
</dbReference>
<evidence type="ECO:0000313" key="10">
    <source>
        <dbReference type="Proteomes" id="UP001152320"/>
    </source>
</evidence>
<dbReference type="AlphaFoldDB" id="A0A9Q1C3H0"/>
<dbReference type="GO" id="GO:0046872">
    <property type="term" value="F:metal ion binding"/>
    <property type="evidence" value="ECO:0007669"/>
    <property type="project" value="UniProtKB-KW"/>
</dbReference>
<evidence type="ECO:0000256" key="1">
    <source>
        <dbReference type="ARBA" id="ARBA00001913"/>
    </source>
</evidence>
<evidence type="ECO:0000259" key="8">
    <source>
        <dbReference type="Pfam" id="PF00884"/>
    </source>
</evidence>
<reference evidence="9" key="1">
    <citation type="submission" date="2021-10" db="EMBL/GenBank/DDBJ databases">
        <title>Tropical sea cucumber genome reveals ecological adaptation and Cuvierian tubules defense mechanism.</title>
        <authorList>
            <person name="Chen T."/>
        </authorList>
    </citation>
    <scope>NUCLEOTIDE SEQUENCE</scope>
    <source>
        <strain evidence="9">Nanhai2018</strain>
        <tissue evidence="9">Muscle</tissue>
    </source>
</reference>
<keyword evidence="6" id="KW-0106">Calcium</keyword>
<dbReference type="InterPro" id="IPR050738">
    <property type="entry name" value="Sulfatase"/>
</dbReference>
<dbReference type="SUPFAM" id="SSF53649">
    <property type="entry name" value="Alkaline phosphatase-like"/>
    <property type="match status" value="1"/>
</dbReference>
<dbReference type="InterPro" id="IPR024607">
    <property type="entry name" value="Sulfatase_CS"/>
</dbReference>
<evidence type="ECO:0000256" key="2">
    <source>
        <dbReference type="ARBA" id="ARBA00008779"/>
    </source>
</evidence>
<comment type="similarity">
    <text evidence="2">Belongs to the sulfatase family.</text>
</comment>
<dbReference type="EMBL" id="JAIZAY010000008">
    <property type="protein sequence ID" value="KAJ8037946.1"/>
    <property type="molecule type" value="Genomic_DNA"/>
</dbReference>
<dbReference type="Proteomes" id="UP001152320">
    <property type="component" value="Chromosome 8"/>
</dbReference>
<dbReference type="OrthoDB" id="103349at2759"/>
<proteinExistence type="inferred from homology"/>
<comment type="caution">
    <text evidence="9">The sequence shown here is derived from an EMBL/GenBank/DDBJ whole genome shotgun (WGS) entry which is preliminary data.</text>
</comment>
<dbReference type="InterPro" id="IPR017850">
    <property type="entry name" value="Alkaline_phosphatase_core_sf"/>
</dbReference>
<protein>
    <submittedName>
        <fullName evidence="9">Arylsulfatase G</fullName>
    </submittedName>
</protein>
<keyword evidence="4" id="KW-0732">Signal</keyword>
<keyword evidence="5" id="KW-0378">Hydrolase</keyword>
<evidence type="ECO:0000256" key="3">
    <source>
        <dbReference type="ARBA" id="ARBA00022723"/>
    </source>
</evidence>
<gene>
    <name evidence="9" type="ORF">HOLleu_18895</name>
</gene>
<evidence type="ECO:0000313" key="9">
    <source>
        <dbReference type="EMBL" id="KAJ8037946.1"/>
    </source>
</evidence>
<feature type="domain" description="Sulfatase N-terminal" evidence="8">
    <location>
        <begin position="12"/>
        <end position="332"/>
    </location>
</feature>
<name>A0A9Q1C3H0_HOLLE</name>